<feature type="transmembrane region" description="Helical" evidence="6">
    <location>
        <begin position="87"/>
        <end position="104"/>
    </location>
</feature>
<evidence type="ECO:0000256" key="3">
    <source>
        <dbReference type="ARBA" id="ARBA00022692"/>
    </source>
</evidence>
<evidence type="ECO:0000313" key="7">
    <source>
        <dbReference type="EMBL" id="ANP37769.1"/>
    </source>
</evidence>
<keyword evidence="5 6" id="KW-0472">Membrane</keyword>
<feature type="transmembrane region" description="Helical" evidence="6">
    <location>
        <begin position="200"/>
        <end position="220"/>
    </location>
</feature>
<evidence type="ECO:0000256" key="2">
    <source>
        <dbReference type="ARBA" id="ARBA00022475"/>
    </source>
</evidence>
<dbReference type="Pfam" id="PF02653">
    <property type="entry name" value="BPD_transp_2"/>
    <property type="match status" value="1"/>
</dbReference>
<evidence type="ECO:0000256" key="4">
    <source>
        <dbReference type="ARBA" id="ARBA00022989"/>
    </source>
</evidence>
<evidence type="ECO:0000256" key="5">
    <source>
        <dbReference type="ARBA" id="ARBA00023136"/>
    </source>
</evidence>
<feature type="transmembrane region" description="Helical" evidence="6">
    <location>
        <begin position="140"/>
        <end position="160"/>
    </location>
</feature>
<comment type="subcellular location">
    <subcellularLocation>
        <location evidence="1">Cell membrane</location>
        <topology evidence="1">Multi-pass membrane protein</topology>
    </subcellularLocation>
</comment>
<dbReference type="CDD" id="cd06580">
    <property type="entry name" value="TM_PBP1_transp_TpRbsC_like"/>
    <property type="match status" value="1"/>
</dbReference>
<evidence type="ECO:0000256" key="1">
    <source>
        <dbReference type="ARBA" id="ARBA00004651"/>
    </source>
</evidence>
<dbReference type="PANTHER" id="PTHR47089:SF1">
    <property type="entry name" value="GUANOSINE ABC TRANSPORTER PERMEASE PROTEIN NUPP"/>
    <property type="match status" value="1"/>
</dbReference>
<dbReference type="PANTHER" id="PTHR47089">
    <property type="entry name" value="ABC TRANSPORTER, PERMEASE PROTEIN"/>
    <property type="match status" value="1"/>
</dbReference>
<accession>A0A1B0ZUH9</accession>
<feature type="transmembrane region" description="Helical" evidence="6">
    <location>
        <begin position="302"/>
        <end position="323"/>
    </location>
</feature>
<name>A0A1B0ZUH9_9RHOB</name>
<keyword evidence="3 6" id="KW-0812">Transmembrane</keyword>
<keyword evidence="4 6" id="KW-1133">Transmembrane helix</keyword>
<evidence type="ECO:0000313" key="8">
    <source>
        <dbReference type="Proteomes" id="UP000092565"/>
    </source>
</evidence>
<feature type="transmembrane region" description="Helical" evidence="6">
    <location>
        <begin position="240"/>
        <end position="264"/>
    </location>
</feature>
<proteinExistence type="predicted"/>
<keyword evidence="8" id="KW-1185">Reference proteome</keyword>
<evidence type="ECO:0000256" key="6">
    <source>
        <dbReference type="SAM" id="Phobius"/>
    </source>
</evidence>
<dbReference type="RefSeq" id="WP_065272541.1">
    <property type="nucleotide sequence ID" value="NZ_CP015124.1"/>
</dbReference>
<organism evidence="7 8">
    <name type="scientific">Phaeobacter gallaeciensis</name>
    <dbReference type="NCBI Taxonomy" id="60890"/>
    <lineage>
        <taxon>Bacteria</taxon>
        <taxon>Pseudomonadati</taxon>
        <taxon>Pseudomonadota</taxon>
        <taxon>Alphaproteobacteria</taxon>
        <taxon>Rhodobacterales</taxon>
        <taxon>Roseobacteraceae</taxon>
        <taxon>Phaeobacter</taxon>
    </lineage>
</organism>
<dbReference type="Proteomes" id="UP000092565">
    <property type="component" value="Chromosome"/>
</dbReference>
<dbReference type="EMBL" id="CP015124">
    <property type="protein sequence ID" value="ANP37769.1"/>
    <property type="molecule type" value="Genomic_DNA"/>
</dbReference>
<protein>
    <submittedName>
        <fullName evidence="7">Sugar ABC transporter permease</fullName>
    </submittedName>
</protein>
<sequence length="364" mass="38789">MEKMPKWADVVLIPLISLILAALLSALVILAIGEDPIAAVKMMVTGALGSTYGWGYTLYYATNFLFTGLAVAVAFHARMFNIGGEGQAMLGGLGVALVCLYIPWPHWSLALIFAALGAALFGAAWAAIPAYLQAKRGSHIVITTIMFNFIAAAVLNYMLVNVLKPAGAMDPATARFAEAVHLPSLHELLVPFGINFSKSAPANVSLLVAVAACFAVWLLIWRTRLGYEIRAYGHSEPGALYAGISPVKITMIAMLISGGLAGMMAINNVMGEAERLVLNSTEGAGFIGIAVALMGRNHPFGVFLAAILFGFLYQGGAELALWTSIPRELIVVIQALVILFTGALDNMVRIPLEKIFLALRKEKA</sequence>
<gene>
    <name evidence="7" type="ORF">JL2886_02883</name>
</gene>
<dbReference type="OrthoDB" id="45037at2"/>
<reference evidence="7 8" key="1">
    <citation type="submission" date="2016-04" db="EMBL/GenBank/DDBJ databases">
        <authorList>
            <person name="Evans L.H."/>
            <person name="Alamgir A."/>
            <person name="Owens N."/>
            <person name="Weber N.D."/>
            <person name="Virtaneva K."/>
            <person name="Barbian K."/>
            <person name="Babar A."/>
            <person name="Rosenke K."/>
        </authorList>
    </citation>
    <scope>NUCLEOTIDE SEQUENCE [LARGE SCALE GENOMIC DNA]</scope>
    <source>
        <strain evidence="7 8">JL2886</strain>
    </source>
</reference>
<keyword evidence="2" id="KW-1003">Cell membrane</keyword>
<dbReference type="GO" id="GO:0005886">
    <property type="term" value="C:plasma membrane"/>
    <property type="evidence" value="ECO:0007669"/>
    <property type="project" value="UniProtKB-SubCell"/>
</dbReference>
<dbReference type="GO" id="GO:0022857">
    <property type="term" value="F:transmembrane transporter activity"/>
    <property type="evidence" value="ECO:0007669"/>
    <property type="project" value="InterPro"/>
</dbReference>
<feature type="transmembrane region" description="Helical" evidence="6">
    <location>
        <begin position="57"/>
        <end position="75"/>
    </location>
</feature>
<dbReference type="InterPro" id="IPR001851">
    <property type="entry name" value="ABC_transp_permease"/>
</dbReference>
<feature type="transmembrane region" description="Helical" evidence="6">
    <location>
        <begin position="329"/>
        <end position="348"/>
    </location>
</feature>
<dbReference type="PATRIC" id="fig|60890.4.peg.2808"/>
<feature type="transmembrane region" description="Helical" evidence="6">
    <location>
        <begin position="110"/>
        <end position="128"/>
    </location>
</feature>
<dbReference type="AlphaFoldDB" id="A0A1B0ZUH9"/>